<keyword evidence="1" id="KW-0732">Signal</keyword>
<dbReference type="EMBL" id="LSFI01000095">
    <property type="protein sequence ID" value="OAG26680.1"/>
    <property type="molecule type" value="Genomic_DNA"/>
</dbReference>
<dbReference type="Gene3D" id="3.90.10.10">
    <property type="entry name" value="Cytochrome C3"/>
    <property type="match status" value="2"/>
</dbReference>
<feature type="domain" description="Doubled CXXCH motif" evidence="2">
    <location>
        <begin position="423"/>
        <end position="472"/>
    </location>
</feature>
<name>A0A177E5F6_9BACT</name>
<comment type="caution">
    <text evidence="3">The sequence shown here is derived from an EMBL/GenBank/DDBJ whole genome shotgun (WGS) entry which is preliminary data.</text>
</comment>
<dbReference type="RefSeq" id="WP_082863637.1">
    <property type="nucleotide sequence ID" value="NZ_LSFI01000095.1"/>
</dbReference>
<proteinExistence type="predicted"/>
<evidence type="ECO:0000313" key="4">
    <source>
        <dbReference type="Proteomes" id="UP000076964"/>
    </source>
</evidence>
<dbReference type="InterPro" id="IPR036280">
    <property type="entry name" value="Multihaem_cyt_sf"/>
</dbReference>
<dbReference type="Proteomes" id="UP000076964">
    <property type="component" value="Unassembled WGS sequence"/>
</dbReference>
<sequence>MIAHFFNLFFLCSLFFILSMGVVLAKLNIVSPPDKVWVTEEKIFLAGFVEDNQNIKKISFKGAKVILPKDGKLLFDGQTFGAILSLKEGLNKIEVSSGKDKIVLDIFFLSEKYQKRGKKVPEGFKRFYVHKDPSLISCKECHVTRRGKLDLAYVSSTPANCTTGKCHSDKGKEKYVHGPVGAKVCITCHSPHGSFYRLSLERQGQELCFACHEIKREEFNKKIIHSPVEEGCIDCHDPHESAMRFQLKGDGQTLSSLCFNCHEKELFTKKHVHGPIGTGDCIACHNPHSSNFQSLLMAPPEKGEVCFLCHTDRKEDFSMEFVHEPAVEDCSQCHDPHSSDNRFQLIMPGASLCKTCHEEISPEVFSAMNEKYFHKPVKDGNCTACHKPHSANYSSLLISAQEVLCFSCHVDLGDYIKSSRYKHGPVETGDCVACHNVHGSKYVSLLIRYFPPAFYTDYKPEYYDLCFGCHNREIAKTKFTSILTNFRDGEWNLHYLHVHRKKGRTCIACHDPHASDQAKHIRPEVPFGMWSYPIKFTLNPNGGTCVVGCHAPKSYNRLKPVNWNPDI</sequence>
<feature type="domain" description="Doubled CXXCH motif" evidence="2">
    <location>
        <begin position="374"/>
        <end position="411"/>
    </location>
</feature>
<keyword evidence="4" id="KW-1185">Reference proteome</keyword>
<dbReference type="InterPro" id="IPR010177">
    <property type="entry name" value="Paired_CXXCH_1"/>
</dbReference>
<dbReference type="Gene3D" id="1.10.1130.10">
    <property type="entry name" value="Flavocytochrome C3, Chain A"/>
    <property type="match status" value="1"/>
</dbReference>
<dbReference type="OrthoDB" id="9783375at2"/>
<reference evidence="3 4" key="1">
    <citation type="submission" date="2016-02" db="EMBL/GenBank/DDBJ databases">
        <title>Draft genome sequence of Thermodesulfatator sp. S606.</title>
        <authorList>
            <person name="Lai Q."/>
            <person name="Cao J."/>
            <person name="Dupont S."/>
            <person name="Shao Z."/>
            <person name="Jebbar M."/>
            <person name="Alain K."/>
        </authorList>
    </citation>
    <scope>NUCLEOTIDE SEQUENCE [LARGE SCALE GENOMIC DNA]</scope>
    <source>
        <strain evidence="3 4">S606</strain>
    </source>
</reference>
<protein>
    <recommendedName>
        <fullName evidence="2">Doubled CXXCH motif domain-containing protein</fullName>
    </recommendedName>
</protein>
<accession>A0A177E5F6</accession>
<evidence type="ECO:0000259" key="2">
    <source>
        <dbReference type="Pfam" id="PF09699"/>
    </source>
</evidence>
<feature type="domain" description="Doubled CXXCH motif" evidence="2">
    <location>
        <begin position="225"/>
        <end position="264"/>
    </location>
</feature>
<feature type="domain" description="Doubled CXXCH motif" evidence="2">
    <location>
        <begin position="177"/>
        <end position="215"/>
    </location>
</feature>
<evidence type="ECO:0000256" key="1">
    <source>
        <dbReference type="ARBA" id="ARBA00022729"/>
    </source>
</evidence>
<organism evidence="3 4">
    <name type="scientific">Thermodesulfatator autotrophicus</name>
    <dbReference type="NCBI Taxonomy" id="1795632"/>
    <lineage>
        <taxon>Bacteria</taxon>
        <taxon>Pseudomonadati</taxon>
        <taxon>Thermodesulfobacteriota</taxon>
        <taxon>Thermodesulfobacteria</taxon>
        <taxon>Thermodesulfobacteriales</taxon>
        <taxon>Thermodesulfatatoraceae</taxon>
        <taxon>Thermodesulfatator</taxon>
    </lineage>
</organism>
<feature type="domain" description="Doubled CXXCH motif" evidence="2">
    <location>
        <begin position="273"/>
        <end position="314"/>
    </location>
</feature>
<evidence type="ECO:0000313" key="3">
    <source>
        <dbReference type="EMBL" id="OAG26680.1"/>
    </source>
</evidence>
<dbReference type="InterPro" id="IPR051829">
    <property type="entry name" value="Multiheme_Cytochr_ET"/>
</dbReference>
<dbReference type="NCBIfam" id="TIGR01905">
    <property type="entry name" value="paired_CXXCH_1"/>
    <property type="match status" value="6"/>
</dbReference>
<dbReference type="GO" id="GO:0016491">
    <property type="term" value="F:oxidoreductase activity"/>
    <property type="evidence" value="ECO:0007669"/>
    <property type="project" value="TreeGrafter"/>
</dbReference>
<feature type="domain" description="Doubled CXXCH motif" evidence="2">
    <location>
        <begin position="323"/>
        <end position="359"/>
    </location>
</feature>
<dbReference type="PANTHER" id="PTHR35038">
    <property type="entry name" value="DISSIMILATORY SULFITE REDUCTASE SIRA"/>
    <property type="match status" value="1"/>
</dbReference>
<dbReference type="STRING" id="1795632.TH606_11035"/>
<dbReference type="Pfam" id="PF09699">
    <property type="entry name" value="Paired_CXXCH_1"/>
    <property type="match status" value="6"/>
</dbReference>
<dbReference type="AlphaFoldDB" id="A0A177E5F6"/>
<dbReference type="PANTHER" id="PTHR35038:SF6">
    <property type="entry name" value="SURFACE LOCALIZED DECAHEME CYTOCHROME C LIPOPROTEIN"/>
    <property type="match status" value="1"/>
</dbReference>
<gene>
    <name evidence="3" type="ORF">TH606_11035</name>
</gene>
<dbReference type="SUPFAM" id="SSF48695">
    <property type="entry name" value="Multiheme cytochromes"/>
    <property type="match status" value="1"/>
</dbReference>